<keyword evidence="1" id="KW-0479">Metal-binding</keyword>
<proteinExistence type="predicted"/>
<dbReference type="SUPFAM" id="SSF101152">
    <property type="entry name" value="Mob1/phocein"/>
    <property type="match status" value="1"/>
</dbReference>
<reference evidence="4" key="1">
    <citation type="submission" date="2016-11" db="UniProtKB">
        <authorList>
            <consortium name="WormBaseParasite"/>
        </authorList>
    </citation>
    <scope>IDENTIFICATION</scope>
</reference>
<feature type="region of interest" description="Disordered" evidence="2">
    <location>
        <begin position="1"/>
        <end position="32"/>
    </location>
</feature>
<dbReference type="Gene3D" id="1.20.140.30">
    <property type="entry name" value="MOB kinase activator"/>
    <property type="match status" value="1"/>
</dbReference>
<evidence type="ECO:0000313" key="3">
    <source>
        <dbReference type="Proteomes" id="UP000095280"/>
    </source>
</evidence>
<dbReference type="Pfam" id="PF03637">
    <property type="entry name" value="Mob1_phocein"/>
    <property type="match status" value="1"/>
</dbReference>
<dbReference type="WBParaSite" id="maker-uti_cns_0009459-snap-gene-0.2-mRNA-1">
    <property type="protein sequence ID" value="maker-uti_cns_0009459-snap-gene-0.2-mRNA-1"/>
    <property type="gene ID" value="maker-uti_cns_0009459-snap-gene-0.2"/>
</dbReference>
<organism evidence="3 4">
    <name type="scientific">Macrostomum lignano</name>
    <dbReference type="NCBI Taxonomy" id="282301"/>
    <lineage>
        <taxon>Eukaryota</taxon>
        <taxon>Metazoa</taxon>
        <taxon>Spiralia</taxon>
        <taxon>Lophotrochozoa</taxon>
        <taxon>Platyhelminthes</taxon>
        <taxon>Rhabditophora</taxon>
        <taxon>Macrostomorpha</taxon>
        <taxon>Macrostomida</taxon>
        <taxon>Macrostomidae</taxon>
        <taxon>Macrostomum</taxon>
    </lineage>
</organism>
<dbReference type="AlphaFoldDB" id="A0A1I8I2L9"/>
<dbReference type="InterPro" id="IPR005301">
    <property type="entry name" value="MOB_kinase_act_fam"/>
</dbReference>
<evidence type="ECO:0000313" key="4">
    <source>
        <dbReference type="WBParaSite" id="maker-uti_cns_0009459-snap-gene-0.2-mRNA-1"/>
    </source>
</evidence>
<dbReference type="PANTHER" id="PTHR22599">
    <property type="entry name" value="MPS ONE BINDER KINASE ACTIVATOR-LIKE MOB"/>
    <property type="match status" value="1"/>
</dbReference>
<feature type="binding site" evidence="1">
    <location>
        <position position="167"/>
    </location>
    <ligand>
        <name>Zn(2+)</name>
        <dbReference type="ChEBI" id="CHEBI:29105"/>
    </ligand>
</feature>
<dbReference type="Proteomes" id="UP000095280">
    <property type="component" value="Unplaced"/>
</dbReference>
<protein>
    <submittedName>
        <fullName evidence="4">Mob1/phocein family</fullName>
    </submittedName>
</protein>
<feature type="compositionally biased region" description="Low complexity" evidence="2">
    <location>
        <begin position="11"/>
        <end position="24"/>
    </location>
</feature>
<accession>A0A1I8I2L9</accession>
<dbReference type="InterPro" id="IPR036703">
    <property type="entry name" value="MOB_kinase_act_sf"/>
</dbReference>
<sequence>MDWLIGKARGRPSSAADRSPSSAGNNSSEECRLYTQPEHAAKQIVLGTDLDQLLEQPLLLQQNEWVATHVCALYENVSTVFEAVYDFCNCEKFTGPGGVNFCAPEEKTKKARSSARNHIDSLLTQCQEMLDNFPTRYGQAFLMDFHAVSACVLRHLLHILAHVYACHFDSVLRMDLTPHLNTVARHLLAFNLKFRIVDDKDVEVLADLQAALMRPVDGAGCSTA</sequence>
<feature type="binding site" evidence="1">
    <location>
        <position position="88"/>
    </location>
    <ligand>
        <name>Zn(2+)</name>
        <dbReference type="ChEBI" id="CHEBI:29105"/>
    </ligand>
</feature>
<dbReference type="SMART" id="SM01388">
    <property type="entry name" value="Mob1_phocein"/>
    <property type="match status" value="1"/>
</dbReference>
<keyword evidence="3" id="KW-1185">Reference proteome</keyword>
<evidence type="ECO:0000256" key="2">
    <source>
        <dbReference type="SAM" id="MobiDB-lite"/>
    </source>
</evidence>
<feature type="binding site" evidence="1">
    <location>
        <position position="162"/>
    </location>
    <ligand>
        <name>Zn(2+)</name>
        <dbReference type="ChEBI" id="CHEBI:29105"/>
    </ligand>
</feature>
<name>A0A1I8I2L9_9PLAT</name>
<feature type="binding site" evidence="1">
    <location>
        <position position="90"/>
    </location>
    <ligand>
        <name>Zn(2+)</name>
        <dbReference type="ChEBI" id="CHEBI:29105"/>
    </ligand>
</feature>
<keyword evidence="1" id="KW-0862">Zinc</keyword>
<evidence type="ECO:0000256" key="1">
    <source>
        <dbReference type="PIRSR" id="PIRSR605301-1"/>
    </source>
</evidence>